<dbReference type="InterPro" id="IPR002579">
    <property type="entry name" value="Met_Sox_Rdtase_MsrB_dom"/>
</dbReference>
<keyword evidence="2 5" id="KW-0560">Oxidoreductase</keyword>
<organism evidence="5 6">
    <name type="scientific">Dyella mobilis</name>
    <dbReference type="NCBI Taxonomy" id="1849582"/>
    <lineage>
        <taxon>Bacteria</taxon>
        <taxon>Pseudomonadati</taxon>
        <taxon>Pseudomonadota</taxon>
        <taxon>Gammaproteobacteria</taxon>
        <taxon>Lysobacterales</taxon>
        <taxon>Rhodanobacteraceae</taxon>
        <taxon>Dyella</taxon>
    </lineage>
</organism>
<evidence type="ECO:0000256" key="1">
    <source>
        <dbReference type="ARBA" id="ARBA00012499"/>
    </source>
</evidence>
<dbReference type="Gene3D" id="2.170.150.20">
    <property type="entry name" value="Peptide methionine sulfoxide reductase"/>
    <property type="match status" value="1"/>
</dbReference>
<dbReference type="PROSITE" id="PS51790">
    <property type="entry name" value="MSRB"/>
    <property type="match status" value="1"/>
</dbReference>
<comment type="catalytic activity">
    <reaction evidence="3">
        <text>L-methionyl-[protein] + [thioredoxin]-disulfide + H2O = L-methionyl-(R)-S-oxide-[protein] + [thioredoxin]-dithiol</text>
        <dbReference type="Rhea" id="RHEA:24164"/>
        <dbReference type="Rhea" id="RHEA-COMP:10698"/>
        <dbReference type="Rhea" id="RHEA-COMP:10700"/>
        <dbReference type="Rhea" id="RHEA-COMP:12313"/>
        <dbReference type="Rhea" id="RHEA-COMP:12314"/>
        <dbReference type="ChEBI" id="CHEBI:15377"/>
        <dbReference type="ChEBI" id="CHEBI:16044"/>
        <dbReference type="ChEBI" id="CHEBI:29950"/>
        <dbReference type="ChEBI" id="CHEBI:45764"/>
        <dbReference type="ChEBI" id="CHEBI:50058"/>
        <dbReference type="EC" id="1.8.4.12"/>
    </reaction>
</comment>
<name>A0ABS2KBU4_9GAMM</name>
<evidence type="ECO:0000256" key="2">
    <source>
        <dbReference type="ARBA" id="ARBA00023002"/>
    </source>
</evidence>
<gene>
    <name evidence="5" type="primary">msrB</name>
    <name evidence="5" type="ORF">ISS99_03900</name>
</gene>
<evidence type="ECO:0000313" key="5">
    <source>
        <dbReference type="EMBL" id="MBM7128658.1"/>
    </source>
</evidence>
<protein>
    <recommendedName>
        <fullName evidence="1">peptide-methionine (R)-S-oxide reductase</fullName>
        <ecNumber evidence="1">1.8.4.12</ecNumber>
    </recommendedName>
</protein>
<dbReference type="InterPro" id="IPR011057">
    <property type="entry name" value="Mss4-like_sf"/>
</dbReference>
<proteinExistence type="predicted"/>
<keyword evidence="6" id="KW-1185">Reference proteome</keyword>
<sequence>MARLFDRHHSSVRRILAEAGGIRPAPRQRADRVLTLAAREEISRGLMAGQSIRTVALRLGRAGTCALLYEKRKGTFVCAGCDQPLFVAKTKFESGTGWASFNEPEPGGVETTVDTSHGMVRTEVHCSQCGGHLGHVFPDGPPPKGLRYCINGAAMNFLPDAAQYPAP</sequence>
<dbReference type="NCBIfam" id="TIGR00357">
    <property type="entry name" value="peptide-methionine (R)-S-oxide reductase MsrB"/>
    <property type="match status" value="1"/>
</dbReference>
<dbReference type="Pfam" id="PF01641">
    <property type="entry name" value="SelR"/>
    <property type="match status" value="1"/>
</dbReference>
<dbReference type="InterPro" id="IPR028427">
    <property type="entry name" value="Met_Sox_Rdtase_MsrB"/>
</dbReference>
<dbReference type="EC" id="1.8.4.12" evidence="1"/>
<accession>A0ABS2KBU4</accession>
<dbReference type="GO" id="GO:0033743">
    <property type="term" value="F:peptide-methionine (R)-S-oxide reductase activity"/>
    <property type="evidence" value="ECO:0007669"/>
    <property type="project" value="UniProtKB-EC"/>
</dbReference>
<reference evidence="5" key="1">
    <citation type="submission" date="2020-10" db="EMBL/GenBank/DDBJ databases">
        <title>Phylogeny of dyella-like bacteria.</title>
        <authorList>
            <person name="Fu J."/>
        </authorList>
    </citation>
    <scope>NUCLEOTIDE SEQUENCE</scope>
    <source>
        <strain evidence="5">DHON07</strain>
    </source>
</reference>
<evidence type="ECO:0000259" key="4">
    <source>
        <dbReference type="PROSITE" id="PS51790"/>
    </source>
</evidence>
<evidence type="ECO:0000313" key="6">
    <source>
        <dbReference type="Proteomes" id="UP001430193"/>
    </source>
</evidence>
<dbReference type="Proteomes" id="UP001430193">
    <property type="component" value="Unassembled WGS sequence"/>
</dbReference>
<evidence type="ECO:0000256" key="3">
    <source>
        <dbReference type="ARBA" id="ARBA00048488"/>
    </source>
</evidence>
<feature type="domain" description="MsrB" evidence="4">
    <location>
        <begin position="39"/>
        <end position="160"/>
    </location>
</feature>
<comment type="caution">
    <text evidence="5">The sequence shown here is derived from an EMBL/GenBank/DDBJ whole genome shotgun (WGS) entry which is preliminary data.</text>
</comment>
<dbReference type="PANTHER" id="PTHR10173:SF57">
    <property type="entry name" value="PEPTIDE-METHIONINE (R)-S-OXIDE REDUCTASE"/>
    <property type="match status" value="1"/>
</dbReference>
<dbReference type="EMBL" id="JADIKF010000035">
    <property type="protein sequence ID" value="MBM7128658.1"/>
    <property type="molecule type" value="Genomic_DNA"/>
</dbReference>
<dbReference type="PANTHER" id="PTHR10173">
    <property type="entry name" value="METHIONINE SULFOXIDE REDUCTASE"/>
    <property type="match status" value="1"/>
</dbReference>
<dbReference type="SUPFAM" id="SSF51316">
    <property type="entry name" value="Mss4-like"/>
    <property type="match status" value="1"/>
</dbReference>